<dbReference type="Pfam" id="PF01758">
    <property type="entry name" value="SBF"/>
    <property type="match status" value="1"/>
</dbReference>
<dbReference type="InterPro" id="IPR002657">
    <property type="entry name" value="BilAc:Na_symport/Acr3"/>
</dbReference>
<feature type="transmembrane region" description="Helical" evidence="5">
    <location>
        <begin position="215"/>
        <end position="239"/>
    </location>
</feature>
<evidence type="ECO:0000313" key="7">
    <source>
        <dbReference type="Proteomes" id="UP000317318"/>
    </source>
</evidence>
<feature type="transmembrane region" description="Helical" evidence="5">
    <location>
        <begin position="155"/>
        <end position="178"/>
    </location>
</feature>
<dbReference type="PANTHER" id="PTHR10361">
    <property type="entry name" value="SODIUM-BILE ACID COTRANSPORTER"/>
    <property type="match status" value="1"/>
</dbReference>
<evidence type="ECO:0000313" key="6">
    <source>
        <dbReference type="EMBL" id="QDT38748.1"/>
    </source>
</evidence>
<organism evidence="6 7">
    <name type="scientific">Stratiformator vulcanicus</name>
    <dbReference type="NCBI Taxonomy" id="2527980"/>
    <lineage>
        <taxon>Bacteria</taxon>
        <taxon>Pseudomonadati</taxon>
        <taxon>Planctomycetota</taxon>
        <taxon>Planctomycetia</taxon>
        <taxon>Planctomycetales</taxon>
        <taxon>Planctomycetaceae</taxon>
        <taxon>Stratiformator</taxon>
    </lineage>
</organism>
<proteinExistence type="predicted"/>
<dbReference type="PANTHER" id="PTHR10361:SF28">
    <property type="entry name" value="P3 PROTEIN-RELATED"/>
    <property type="match status" value="1"/>
</dbReference>
<evidence type="ECO:0000256" key="3">
    <source>
        <dbReference type="ARBA" id="ARBA00022989"/>
    </source>
</evidence>
<feature type="transmembrane region" description="Helical" evidence="5">
    <location>
        <begin position="94"/>
        <end position="116"/>
    </location>
</feature>
<gene>
    <name evidence="6" type="ORF">Pan189_31450</name>
</gene>
<feature type="transmembrane region" description="Helical" evidence="5">
    <location>
        <begin position="123"/>
        <end position="143"/>
    </location>
</feature>
<keyword evidence="3 5" id="KW-1133">Transmembrane helix</keyword>
<dbReference type="AlphaFoldDB" id="A0A517R4F0"/>
<dbReference type="GO" id="GO:0016020">
    <property type="term" value="C:membrane"/>
    <property type="evidence" value="ECO:0007669"/>
    <property type="project" value="UniProtKB-SubCell"/>
</dbReference>
<dbReference type="RefSeq" id="WP_145364829.1">
    <property type="nucleotide sequence ID" value="NZ_CP036268.1"/>
</dbReference>
<evidence type="ECO:0000256" key="4">
    <source>
        <dbReference type="ARBA" id="ARBA00023136"/>
    </source>
</evidence>
<feature type="transmembrane region" description="Helical" evidence="5">
    <location>
        <begin position="190"/>
        <end position="209"/>
    </location>
</feature>
<evidence type="ECO:0000256" key="5">
    <source>
        <dbReference type="SAM" id="Phobius"/>
    </source>
</evidence>
<reference evidence="6 7" key="1">
    <citation type="submission" date="2019-02" db="EMBL/GenBank/DDBJ databases">
        <title>Deep-cultivation of Planctomycetes and their phenomic and genomic characterization uncovers novel biology.</title>
        <authorList>
            <person name="Wiegand S."/>
            <person name="Jogler M."/>
            <person name="Boedeker C."/>
            <person name="Pinto D."/>
            <person name="Vollmers J."/>
            <person name="Rivas-Marin E."/>
            <person name="Kohn T."/>
            <person name="Peeters S.H."/>
            <person name="Heuer A."/>
            <person name="Rast P."/>
            <person name="Oberbeckmann S."/>
            <person name="Bunk B."/>
            <person name="Jeske O."/>
            <person name="Meyerdierks A."/>
            <person name="Storesund J.E."/>
            <person name="Kallscheuer N."/>
            <person name="Luecker S."/>
            <person name="Lage O.M."/>
            <person name="Pohl T."/>
            <person name="Merkel B.J."/>
            <person name="Hornburger P."/>
            <person name="Mueller R.-W."/>
            <person name="Bruemmer F."/>
            <person name="Labrenz M."/>
            <person name="Spormann A.M."/>
            <person name="Op den Camp H."/>
            <person name="Overmann J."/>
            <person name="Amann R."/>
            <person name="Jetten M.S.M."/>
            <person name="Mascher T."/>
            <person name="Medema M.H."/>
            <person name="Devos D.P."/>
            <person name="Kaster A.-K."/>
            <person name="Ovreas L."/>
            <person name="Rohde M."/>
            <person name="Galperin M.Y."/>
            <person name="Jogler C."/>
        </authorList>
    </citation>
    <scope>NUCLEOTIDE SEQUENCE [LARGE SCALE GENOMIC DNA]</scope>
    <source>
        <strain evidence="6 7">Pan189</strain>
    </source>
</reference>
<comment type="subcellular location">
    <subcellularLocation>
        <location evidence="1">Membrane</location>
        <topology evidence="1">Multi-pass membrane protein</topology>
    </subcellularLocation>
</comment>
<dbReference type="EMBL" id="CP036268">
    <property type="protein sequence ID" value="QDT38748.1"/>
    <property type="molecule type" value="Genomic_DNA"/>
</dbReference>
<feature type="transmembrane region" description="Helical" evidence="5">
    <location>
        <begin position="37"/>
        <end position="53"/>
    </location>
</feature>
<dbReference type="OrthoDB" id="9806785at2"/>
<dbReference type="Proteomes" id="UP000317318">
    <property type="component" value="Chromosome"/>
</dbReference>
<name>A0A517R4F0_9PLAN</name>
<dbReference type="InterPro" id="IPR004710">
    <property type="entry name" value="Bilac:Na_transpt"/>
</dbReference>
<dbReference type="InterPro" id="IPR038770">
    <property type="entry name" value="Na+/solute_symporter_sf"/>
</dbReference>
<sequence length="319" mass="33114">MQHLAFALAVVAAAVLGYVFPGPCTAPFGIELKPTIVPLLQVIMFGMGATMTWRDFGRVATQPWGVFVGLICQFTIMPLLGWTLARTFGFPDEIAAGLILIGCCPSGLSSNVITYIAKANVPLSITLTSCATLLGPFVTPPLMKYLAGAYIEVNAVAMMWSMVQIVLLPIAGGLVFNAILGKRAEYLHQVLPIVSMASIAIVVAIITALGRDAIASGGLFLIAAVATHNVCGFGLGYGLSRLLRLGEQDCRTVAIEVGMQNGGLASALAASIGKAGTMGAAPVIFATMMNITGPFLAAIWSRGAKGTPGLLRDVRTGGS</sequence>
<evidence type="ECO:0000256" key="2">
    <source>
        <dbReference type="ARBA" id="ARBA00022692"/>
    </source>
</evidence>
<keyword evidence="7" id="KW-1185">Reference proteome</keyword>
<keyword evidence="2 5" id="KW-0812">Transmembrane</keyword>
<protein>
    <submittedName>
        <fullName evidence="6">Sodium Bile acid symporter family protein</fullName>
    </submittedName>
</protein>
<dbReference type="KEGG" id="svp:Pan189_31450"/>
<dbReference type="Gene3D" id="1.20.1530.20">
    <property type="match status" value="1"/>
</dbReference>
<keyword evidence="4 5" id="KW-0472">Membrane</keyword>
<evidence type="ECO:0000256" key="1">
    <source>
        <dbReference type="ARBA" id="ARBA00004141"/>
    </source>
</evidence>
<accession>A0A517R4F0</accession>
<feature type="transmembrane region" description="Helical" evidence="5">
    <location>
        <begin position="65"/>
        <end position="82"/>
    </location>
</feature>